<proteinExistence type="predicted"/>
<name>A0A0P8Y955_9CLOT</name>
<keyword evidence="3" id="KW-1185">Reference proteome</keyword>
<comment type="caution">
    <text evidence="2">The sequence shown here is derived from an EMBL/GenBank/DDBJ whole genome shotgun (WGS) entry which is preliminary data.</text>
</comment>
<evidence type="ECO:0000313" key="3">
    <source>
        <dbReference type="Proteomes" id="UP000050326"/>
    </source>
</evidence>
<dbReference type="Proteomes" id="UP000050326">
    <property type="component" value="Unassembled WGS sequence"/>
</dbReference>
<sequence>MDGRRAVLFKKFKVTRYSYEKLSFCKSCGKYTVLAENEYECCNKMKLIHIDRHFHITLRRRFQIDILVLFILFFSGIIFARNLHEIYIMAASGLALIFLYLFLYKAYKKSGGTMLMLEFFKRHYNSIFKGLKMDADAAGEKMESGDFKGAYEDFREIGVLLRNDPIKLSKLLCLDKFILRKDESLELETLIPTVYNPLFVDYINDIAKLSPALVGRKVIDYVIAWEDVIAEEQVGTEVLGRVAEAAIRTRNNVVLYKSFISRYLNLMKKDRLARLYALLKEGNIEGLDGLYKEVAHIIYEKYRDDPQFKGILA</sequence>
<gene>
    <name evidence="2" type="ORF">OXPF_27570</name>
</gene>
<dbReference type="AlphaFoldDB" id="A0A0P8Y955"/>
<keyword evidence="1" id="KW-0812">Transmembrane</keyword>
<evidence type="ECO:0000256" key="1">
    <source>
        <dbReference type="SAM" id="Phobius"/>
    </source>
</evidence>
<dbReference type="EMBL" id="LKET01000039">
    <property type="protein sequence ID" value="KPU43316.1"/>
    <property type="molecule type" value="Genomic_DNA"/>
</dbReference>
<accession>A0A0P8Y955</accession>
<reference evidence="2 3" key="1">
    <citation type="submission" date="2015-09" db="EMBL/GenBank/DDBJ databases">
        <title>Genome sequence of Oxobacter pfennigii DSM 3222.</title>
        <authorList>
            <person name="Poehlein A."/>
            <person name="Bengelsdorf F.R."/>
            <person name="Schiel-Bengelsdorf B."/>
            <person name="Duerre P."/>
            <person name="Daniel R."/>
        </authorList>
    </citation>
    <scope>NUCLEOTIDE SEQUENCE [LARGE SCALE GENOMIC DNA]</scope>
    <source>
        <strain evidence="2 3">DSM 3222</strain>
    </source>
</reference>
<feature type="transmembrane region" description="Helical" evidence="1">
    <location>
        <begin position="86"/>
        <end position="107"/>
    </location>
</feature>
<keyword evidence="1" id="KW-0472">Membrane</keyword>
<evidence type="ECO:0000313" key="2">
    <source>
        <dbReference type="EMBL" id="KPU43316.1"/>
    </source>
</evidence>
<dbReference type="OrthoDB" id="2925556at2"/>
<dbReference type="RefSeq" id="WP_054875773.1">
    <property type="nucleotide sequence ID" value="NZ_LKET01000039.1"/>
</dbReference>
<organism evidence="2 3">
    <name type="scientific">Oxobacter pfennigii</name>
    <dbReference type="NCBI Taxonomy" id="36849"/>
    <lineage>
        <taxon>Bacteria</taxon>
        <taxon>Bacillati</taxon>
        <taxon>Bacillota</taxon>
        <taxon>Clostridia</taxon>
        <taxon>Eubacteriales</taxon>
        <taxon>Clostridiaceae</taxon>
        <taxon>Oxobacter</taxon>
    </lineage>
</organism>
<feature type="transmembrane region" description="Helical" evidence="1">
    <location>
        <begin position="62"/>
        <end position="80"/>
    </location>
</feature>
<keyword evidence="1" id="KW-1133">Transmembrane helix</keyword>
<protein>
    <submittedName>
        <fullName evidence="2">Uncharacterized protein</fullName>
    </submittedName>
</protein>
<dbReference type="STRING" id="36849.OXPF_27570"/>